<feature type="binding site" evidence="14">
    <location>
        <position position="179"/>
    </location>
    <ligand>
        <name>ATP</name>
        <dbReference type="ChEBI" id="CHEBI:30616"/>
    </ligand>
</feature>
<dbReference type="InterPro" id="IPR041740">
    <property type="entry name" value="AKii-LysC-BS"/>
</dbReference>
<dbReference type="NCBIfam" id="NF005155">
    <property type="entry name" value="PRK06635.1-4"/>
    <property type="match status" value="1"/>
</dbReference>
<evidence type="ECO:0000259" key="17">
    <source>
        <dbReference type="PROSITE" id="PS51671"/>
    </source>
</evidence>
<dbReference type="FunFam" id="3.40.1160.10:FF:000002">
    <property type="entry name" value="Aspartokinase"/>
    <property type="match status" value="1"/>
</dbReference>
<keyword evidence="8 14" id="KW-0547">Nucleotide-binding</keyword>
<evidence type="ECO:0000256" key="1">
    <source>
        <dbReference type="ARBA" id="ARBA00003121"/>
    </source>
</evidence>
<keyword evidence="12" id="KW-0457">Lysine biosynthesis</keyword>
<proteinExistence type="inferred from homology"/>
<feature type="binding site" evidence="14">
    <location>
        <position position="74"/>
    </location>
    <ligand>
        <name>substrate</name>
    </ligand>
</feature>
<gene>
    <name evidence="18" type="ORF">EXM42_03700</name>
</gene>
<dbReference type="Proteomes" id="UP000473089">
    <property type="component" value="Unassembled WGS sequence"/>
</dbReference>
<evidence type="ECO:0000256" key="14">
    <source>
        <dbReference type="PIRSR" id="PIRSR000726-1"/>
    </source>
</evidence>
<dbReference type="Pfam" id="PF00696">
    <property type="entry name" value="AA_kinase"/>
    <property type="match status" value="1"/>
</dbReference>
<protein>
    <recommendedName>
        <fullName evidence="15">Aspartokinase</fullName>
        <ecNumber evidence="15">2.7.2.4</ecNumber>
    </recommendedName>
</protein>
<organism evidence="18 19">
    <name type="scientific">Clostridium botulinum</name>
    <dbReference type="NCBI Taxonomy" id="1491"/>
    <lineage>
        <taxon>Bacteria</taxon>
        <taxon>Bacillati</taxon>
        <taxon>Bacillota</taxon>
        <taxon>Clostridia</taxon>
        <taxon>Eubacteriales</taxon>
        <taxon>Clostridiaceae</taxon>
        <taxon>Clostridium</taxon>
    </lineage>
</organism>
<dbReference type="UniPathway" id="UPA00034">
    <property type="reaction ID" value="UER00015"/>
</dbReference>
<evidence type="ECO:0000256" key="6">
    <source>
        <dbReference type="ARBA" id="ARBA00022605"/>
    </source>
</evidence>
<dbReference type="CDD" id="cd04261">
    <property type="entry name" value="AAK_AKii-LysC-BS"/>
    <property type="match status" value="1"/>
</dbReference>
<evidence type="ECO:0000256" key="12">
    <source>
        <dbReference type="ARBA" id="ARBA00023154"/>
    </source>
</evidence>
<evidence type="ECO:0000313" key="19">
    <source>
        <dbReference type="Proteomes" id="UP000473089"/>
    </source>
</evidence>
<accession>A0A6M0SY85</accession>
<comment type="function">
    <text evidence="1">Catalyzes the phosphorylation of the beta-carboxyl group of aspartic acid with ATP to yield 4-phospho-L-aspartate, which is involved in the branched biosynthetic pathway leading to the biosynthesis of amino acids threonine, isoleucine and methionine.</text>
</comment>
<dbReference type="CDD" id="cd04923">
    <property type="entry name" value="ACT_AK-LysC-DapG-like_2"/>
    <property type="match status" value="1"/>
</dbReference>
<dbReference type="Pfam" id="PF22468">
    <property type="entry name" value="ACT_9"/>
    <property type="match status" value="2"/>
</dbReference>
<evidence type="ECO:0000313" key="18">
    <source>
        <dbReference type="EMBL" id="NFA59532.1"/>
    </source>
</evidence>
<dbReference type="PROSITE" id="PS51671">
    <property type="entry name" value="ACT"/>
    <property type="match status" value="2"/>
</dbReference>
<evidence type="ECO:0000256" key="8">
    <source>
        <dbReference type="ARBA" id="ARBA00022741"/>
    </source>
</evidence>
<dbReference type="PROSITE" id="PS00324">
    <property type="entry name" value="ASPARTOKINASE"/>
    <property type="match status" value="1"/>
</dbReference>
<evidence type="ECO:0000256" key="7">
    <source>
        <dbReference type="ARBA" id="ARBA00022679"/>
    </source>
</evidence>
<dbReference type="Gene3D" id="3.30.70.260">
    <property type="match status" value="2"/>
</dbReference>
<keyword evidence="9 15" id="KW-0418">Kinase</keyword>
<dbReference type="InterPro" id="IPR045865">
    <property type="entry name" value="ACT-like_dom_sf"/>
</dbReference>
<keyword evidence="7 15" id="KW-0808">Transferase</keyword>
<dbReference type="GO" id="GO:0005524">
    <property type="term" value="F:ATP binding"/>
    <property type="evidence" value="ECO:0007669"/>
    <property type="project" value="UniProtKB-KW"/>
</dbReference>
<evidence type="ECO:0000256" key="5">
    <source>
        <dbReference type="ARBA" id="ARBA00010122"/>
    </source>
</evidence>
<dbReference type="AlphaFoldDB" id="A0A6M0SY85"/>
<feature type="binding site" evidence="14">
    <location>
        <begin position="7"/>
        <end position="10"/>
    </location>
    <ligand>
        <name>ATP</name>
        <dbReference type="ChEBI" id="CHEBI:30616"/>
    </ligand>
</feature>
<dbReference type="SUPFAM" id="SSF55021">
    <property type="entry name" value="ACT-like"/>
    <property type="match status" value="2"/>
</dbReference>
<dbReference type="NCBIfam" id="TIGR00657">
    <property type="entry name" value="asp_kinases"/>
    <property type="match status" value="1"/>
</dbReference>
<evidence type="ECO:0000256" key="3">
    <source>
        <dbReference type="ARBA" id="ARBA00004986"/>
    </source>
</evidence>
<dbReference type="UniPathway" id="UPA00050">
    <property type="reaction ID" value="UER00461"/>
</dbReference>
<keyword evidence="10 14" id="KW-0067">ATP-binding</keyword>
<comment type="caution">
    <text evidence="18">The sequence shown here is derived from an EMBL/GenBank/DDBJ whole genome shotgun (WGS) entry which is preliminary data.</text>
</comment>
<evidence type="ECO:0000256" key="4">
    <source>
        <dbReference type="ARBA" id="ARBA00005139"/>
    </source>
</evidence>
<dbReference type="GO" id="GO:0019877">
    <property type="term" value="P:diaminopimelate biosynthetic process"/>
    <property type="evidence" value="ECO:0007669"/>
    <property type="project" value="UniProtKB-KW"/>
</dbReference>
<dbReference type="GO" id="GO:0009089">
    <property type="term" value="P:lysine biosynthetic process via diaminopimelate"/>
    <property type="evidence" value="ECO:0007669"/>
    <property type="project" value="UniProtKB-UniPathway"/>
</dbReference>
<dbReference type="GO" id="GO:0009090">
    <property type="term" value="P:homoserine biosynthetic process"/>
    <property type="evidence" value="ECO:0007669"/>
    <property type="project" value="TreeGrafter"/>
</dbReference>
<evidence type="ECO:0000256" key="15">
    <source>
        <dbReference type="RuleBase" id="RU003448"/>
    </source>
</evidence>
<evidence type="ECO:0000256" key="2">
    <source>
        <dbReference type="ARBA" id="ARBA00004766"/>
    </source>
</evidence>
<dbReference type="InterPro" id="IPR036393">
    <property type="entry name" value="AceGlu_kinase-like_sf"/>
</dbReference>
<dbReference type="CDD" id="cd04891">
    <property type="entry name" value="ACT_AK-LysC-DapG-like_1"/>
    <property type="match status" value="1"/>
</dbReference>
<dbReference type="GO" id="GO:0009088">
    <property type="term" value="P:threonine biosynthetic process"/>
    <property type="evidence" value="ECO:0007669"/>
    <property type="project" value="UniProtKB-UniPathway"/>
</dbReference>
<sequence length="400" mass="43584">MGIIVQKYGGTSVATVEKIKNVAKSIVKRKKEGNDIVVVVSAMGHTTDNLINLAKDISNRPDKRELDALISTGEMVSASLLSMAIKELGESAISYTAYQINISTNGQHGKSLINDIDKKKIDKSLREGKVVVVAGFQGINCDGNITTLGRGGSDTSAVAIAAKLNNAICEIYTDVDGIYSVDPRVYNEAKKLDYIDYEEMLELSSLGAQIMHSRSIELAEKYNIPIYVGLSNSNIKGTVIRGMNNMNMEIKSVTGLATSDEDVAITIEDIKDSINIIADIFSKLAQKRINVDMISQIAPINGKTSLSFTIPKEDLQDSMKIINDYASKDKIKIDENLTKFSIVGLGMKNTSGVAAKMLKIFSDNNIKVKMITTSEIRITCAIKVEDKINAINLVAKEFNL</sequence>
<comment type="pathway">
    <text evidence="2 16">Amino-acid biosynthesis; L-lysine biosynthesis via DAP pathway; (S)-tetrahydrodipicolinate from L-aspartate: step 1/4.</text>
</comment>
<dbReference type="NCBIfam" id="NF005154">
    <property type="entry name" value="PRK06635.1-2"/>
    <property type="match status" value="1"/>
</dbReference>
<feature type="binding site" evidence="14">
    <location>
        <position position="184"/>
    </location>
    <ligand>
        <name>ATP</name>
        <dbReference type="ChEBI" id="CHEBI:30616"/>
    </ligand>
</feature>
<dbReference type="EC" id="2.7.2.4" evidence="15"/>
<comment type="catalytic activity">
    <reaction evidence="13 15">
        <text>L-aspartate + ATP = 4-phospho-L-aspartate + ADP</text>
        <dbReference type="Rhea" id="RHEA:23776"/>
        <dbReference type="ChEBI" id="CHEBI:29991"/>
        <dbReference type="ChEBI" id="CHEBI:30616"/>
        <dbReference type="ChEBI" id="CHEBI:57535"/>
        <dbReference type="ChEBI" id="CHEBI:456216"/>
        <dbReference type="EC" id="2.7.2.4"/>
    </reaction>
</comment>
<dbReference type="InterPro" id="IPR002912">
    <property type="entry name" value="ACT_dom"/>
</dbReference>
<dbReference type="InterPro" id="IPR018042">
    <property type="entry name" value="Aspartate_kinase_CS"/>
</dbReference>
<evidence type="ECO:0000256" key="10">
    <source>
        <dbReference type="ARBA" id="ARBA00022840"/>
    </source>
</evidence>
<dbReference type="PANTHER" id="PTHR21499:SF3">
    <property type="entry name" value="ASPARTOKINASE"/>
    <property type="match status" value="1"/>
</dbReference>
<comment type="pathway">
    <text evidence="4 16">Amino-acid biosynthesis; L-threonine biosynthesis; L-threonine from L-aspartate: step 1/5.</text>
</comment>
<dbReference type="SUPFAM" id="SSF53633">
    <property type="entry name" value="Carbamate kinase-like"/>
    <property type="match status" value="1"/>
</dbReference>
<dbReference type="InterPro" id="IPR001341">
    <property type="entry name" value="Asp_kinase"/>
</dbReference>
<dbReference type="Gene3D" id="3.40.1160.10">
    <property type="entry name" value="Acetylglutamate kinase-like"/>
    <property type="match status" value="1"/>
</dbReference>
<evidence type="ECO:0000256" key="9">
    <source>
        <dbReference type="ARBA" id="ARBA00022777"/>
    </source>
</evidence>
<dbReference type="InterPro" id="IPR005260">
    <property type="entry name" value="Asp_kin_monofn"/>
</dbReference>
<dbReference type="InterPro" id="IPR054352">
    <property type="entry name" value="ACT_Aspartokinase"/>
</dbReference>
<evidence type="ECO:0000256" key="13">
    <source>
        <dbReference type="ARBA" id="ARBA00047872"/>
    </source>
</evidence>
<name>A0A6M0SY85_CLOBO</name>
<dbReference type="PIRSF" id="PIRSF000726">
    <property type="entry name" value="Asp_kin"/>
    <property type="match status" value="1"/>
</dbReference>
<dbReference type="EMBL" id="SGJP01000005">
    <property type="protein sequence ID" value="NFA59532.1"/>
    <property type="molecule type" value="Genomic_DNA"/>
</dbReference>
<feature type="binding site" evidence="14">
    <location>
        <position position="47"/>
    </location>
    <ligand>
        <name>substrate</name>
    </ligand>
</feature>
<reference evidence="18 19" key="1">
    <citation type="submission" date="2019-02" db="EMBL/GenBank/DDBJ databases">
        <title>Genome sequencing of Clostridium botulinum clinical isolates.</title>
        <authorList>
            <person name="Brunt J."/>
            <person name="Van Vliet A.H.M."/>
            <person name="Stringer S.C."/>
            <person name="Grant K.A."/>
            <person name="Carter A.C."/>
            <person name="Peck M.W."/>
        </authorList>
    </citation>
    <scope>NUCLEOTIDE SEQUENCE [LARGE SCALE GENOMIC DNA]</scope>
    <source>
        <strain evidence="18 19">R1125/03</strain>
    </source>
</reference>
<comment type="pathway">
    <text evidence="3 16">Amino-acid biosynthesis; L-methionine biosynthesis via de novo pathway; L-homoserine from L-aspartate: step 1/3.</text>
</comment>
<evidence type="ECO:0000256" key="16">
    <source>
        <dbReference type="RuleBase" id="RU004249"/>
    </source>
</evidence>
<dbReference type="GO" id="GO:0004072">
    <property type="term" value="F:aspartate kinase activity"/>
    <property type="evidence" value="ECO:0007669"/>
    <property type="project" value="UniProtKB-EC"/>
</dbReference>
<dbReference type="PANTHER" id="PTHR21499">
    <property type="entry name" value="ASPARTATE KINASE"/>
    <property type="match status" value="1"/>
</dbReference>
<feature type="binding site" evidence="14">
    <location>
        <begin position="173"/>
        <end position="174"/>
    </location>
    <ligand>
        <name>ATP</name>
        <dbReference type="ChEBI" id="CHEBI:30616"/>
    </ligand>
</feature>
<comment type="similarity">
    <text evidence="5 15">Belongs to the aspartokinase family.</text>
</comment>
<keyword evidence="6 16" id="KW-0028">Amino-acid biosynthesis</keyword>
<keyword evidence="11" id="KW-0220">Diaminopimelate biosynthesis</keyword>
<dbReference type="UniPathway" id="UPA00051">
    <property type="reaction ID" value="UER00462"/>
</dbReference>
<dbReference type="GO" id="GO:0005829">
    <property type="term" value="C:cytosol"/>
    <property type="evidence" value="ECO:0007669"/>
    <property type="project" value="TreeGrafter"/>
</dbReference>
<feature type="domain" description="ACT" evidence="17">
    <location>
        <begin position="342"/>
        <end position="400"/>
    </location>
</feature>
<dbReference type="InterPro" id="IPR001048">
    <property type="entry name" value="Asp/Glu/Uridylate_kinase"/>
</dbReference>
<evidence type="ECO:0000256" key="11">
    <source>
        <dbReference type="ARBA" id="ARBA00022915"/>
    </source>
</evidence>
<feature type="domain" description="ACT" evidence="17">
    <location>
        <begin position="265"/>
        <end position="336"/>
    </location>
</feature>